<evidence type="ECO:0000313" key="8">
    <source>
        <dbReference type="EMBL" id="MBA4610714.1"/>
    </source>
</evidence>
<evidence type="ECO:0000256" key="4">
    <source>
        <dbReference type="ARBA" id="ARBA00022801"/>
    </source>
</evidence>
<keyword evidence="1" id="KW-0540">Nuclease</keyword>
<keyword evidence="3" id="KW-0227">DNA damage</keyword>
<evidence type="ECO:0000256" key="2">
    <source>
        <dbReference type="ARBA" id="ARBA00022759"/>
    </source>
</evidence>
<proteinExistence type="inferred from homology"/>
<dbReference type="Proteomes" id="UP000559404">
    <property type="component" value="Unassembled WGS sequence"/>
</dbReference>
<evidence type="ECO:0000313" key="9">
    <source>
        <dbReference type="Proteomes" id="UP000559404"/>
    </source>
</evidence>
<dbReference type="CDD" id="cd00221">
    <property type="entry name" value="Vsr"/>
    <property type="match status" value="1"/>
</dbReference>
<keyword evidence="9" id="KW-1185">Reference proteome</keyword>
<evidence type="ECO:0000256" key="1">
    <source>
        <dbReference type="ARBA" id="ARBA00022722"/>
    </source>
</evidence>
<dbReference type="GO" id="GO:0016787">
    <property type="term" value="F:hydrolase activity"/>
    <property type="evidence" value="ECO:0007669"/>
    <property type="project" value="UniProtKB-KW"/>
</dbReference>
<evidence type="ECO:0000256" key="5">
    <source>
        <dbReference type="ARBA" id="ARBA00023204"/>
    </source>
</evidence>
<reference evidence="8 9" key="2">
    <citation type="submission" date="2020-08" db="EMBL/GenBank/DDBJ databases">
        <title>Stappia taiwanensis sp. nov., isolated from a coastal thermal spring.</title>
        <authorList>
            <person name="Kampfer P."/>
        </authorList>
    </citation>
    <scope>NUCLEOTIDE SEQUENCE [LARGE SCALE GENOMIC DNA]</scope>
    <source>
        <strain evidence="8 9">DSM 23284</strain>
    </source>
</reference>
<dbReference type="Gene3D" id="3.40.960.10">
    <property type="entry name" value="VSR Endonuclease"/>
    <property type="match status" value="1"/>
</dbReference>
<dbReference type="GO" id="GO:0004519">
    <property type="term" value="F:endonuclease activity"/>
    <property type="evidence" value="ECO:0007669"/>
    <property type="project" value="UniProtKB-KW"/>
</dbReference>
<evidence type="ECO:0000256" key="6">
    <source>
        <dbReference type="ARBA" id="ARBA00029466"/>
    </source>
</evidence>
<dbReference type="Pfam" id="PF03852">
    <property type="entry name" value="Vsr"/>
    <property type="match status" value="1"/>
</dbReference>
<protein>
    <submittedName>
        <fullName evidence="8">DNA mismatch endonuclease Vsr</fullName>
    </submittedName>
</protein>
<name>A0A838XUH3_9HYPH</name>
<dbReference type="SUPFAM" id="SSF52980">
    <property type="entry name" value="Restriction endonuclease-like"/>
    <property type="match status" value="1"/>
</dbReference>
<organism evidence="8 9">
    <name type="scientific">Stappia taiwanensis</name>
    <dbReference type="NCBI Taxonomy" id="992267"/>
    <lineage>
        <taxon>Bacteria</taxon>
        <taxon>Pseudomonadati</taxon>
        <taxon>Pseudomonadota</taxon>
        <taxon>Alphaproteobacteria</taxon>
        <taxon>Hyphomicrobiales</taxon>
        <taxon>Stappiaceae</taxon>
        <taxon>Stappia</taxon>
    </lineage>
</organism>
<keyword evidence="5" id="KW-0234">DNA repair</keyword>
<keyword evidence="2 8" id="KW-0255">Endonuclease</keyword>
<evidence type="ECO:0000256" key="3">
    <source>
        <dbReference type="ARBA" id="ARBA00022763"/>
    </source>
</evidence>
<evidence type="ECO:0000256" key="7">
    <source>
        <dbReference type="SAM" id="MobiDB-lite"/>
    </source>
</evidence>
<accession>A0A838XUH3</accession>
<gene>
    <name evidence="8" type="primary">vsr</name>
    <name evidence="8" type="ORF">H1W37_03555</name>
</gene>
<keyword evidence="4" id="KW-0378">Hydrolase</keyword>
<feature type="region of interest" description="Disordered" evidence="7">
    <location>
        <begin position="147"/>
        <end position="173"/>
    </location>
</feature>
<dbReference type="GO" id="GO:0006298">
    <property type="term" value="P:mismatch repair"/>
    <property type="evidence" value="ECO:0007669"/>
    <property type="project" value="InterPro"/>
</dbReference>
<comment type="similarity">
    <text evidence="6">Belongs to the Vsr family.</text>
</comment>
<dbReference type="NCBIfam" id="TIGR00632">
    <property type="entry name" value="vsr"/>
    <property type="match status" value="1"/>
</dbReference>
<dbReference type="AlphaFoldDB" id="A0A838XUH3"/>
<reference evidence="8 9" key="1">
    <citation type="submission" date="2020-07" db="EMBL/GenBank/DDBJ databases">
        <authorList>
            <person name="Li M."/>
        </authorList>
    </citation>
    <scope>NUCLEOTIDE SEQUENCE [LARGE SCALE GENOMIC DNA]</scope>
    <source>
        <strain evidence="8 9">DSM 23284</strain>
    </source>
</reference>
<comment type="caution">
    <text evidence="8">The sequence shown here is derived from an EMBL/GenBank/DDBJ whole genome shotgun (WGS) entry which is preliminary data.</text>
</comment>
<dbReference type="EMBL" id="JACEON010000002">
    <property type="protein sequence ID" value="MBA4610714.1"/>
    <property type="molecule type" value="Genomic_DNA"/>
</dbReference>
<sequence>MTDIVDQQTRSRMMAGIKGKNTKPELALRRALHARGFRYRLHSKNVHGRPDLVLPKHRAVIFVHGCFWHRHEGCRYATTPATRVAFWQAKFDANVARDSTVRDALLAAGWRVATIWECALRKPEKVAAAADQLSTWLFSETETLELGEREVSSPTGKGEDVSSCSLLVQPGRA</sequence>
<dbReference type="InterPro" id="IPR004603">
    <property type="entry name" value="DNA_mismatch_endonuc_vsr"/>
</dbReference>
<dbReference type="InterPro" id="IPR011335">
    <property type="entry name" value="Restrct_endonuc-II-like"/>
</dbReference>